<sequence>MNKTPLVLAAVITSVFSIPTMAADWFVGAGVGAQQNGYDKVVTDTGKDPKEVTSSSSLTHDNEFYMVRGGVYLDDSSRLYGTYSYNADDSTTQQSFIASYDYLVPLGSGRLNWFIGASAGSNHVSPESENMSSGNNFVWGGQTGFIFNITDNLSTEIGYRYLDQDYSISNAPDEIDEPVATPKAGSEVTTLSATDSQQVYLSLDYRF</sequence>
<feature type="signal peptide" evidence="2">
    <location>
        <begin position="1"/>
        <end position="22"/>
    </location>
</feature>
<dbReference type="SUPFAM" id="SSF56925">
    <property type="entry name" value="OMPA-like"/>
    <property type="match status" value="1"/>
</dbReference>
<evidence type="ECO:0000313" key="4">
    <source>
        <dbReference type="EMBL" id="QPG60619.1"/>
    </source>
</evidence>
<keyword evidence="5" id="KW-1185">Reference proteome</keyword>
<evidence type="ECO:0000256" key="2">
    <source>
        <dbReference type="SAM" id="SignalP"/>
    </source>
</evidence>
<reference evidence="4" key="1">
    <citation type="submission" date="2021-07" db="EMBL/GenBank/DDBJ databases">
        <title>Shewanella sp. YLB-07 whole genome sequence.</title>
        <authorList>
            <person name="Yu L."/>
        </authorList>
    </citation>
    <scope>NUCLEOTIDE SEQUENCE</scope>
    <source>
        <strain evidence="4">YLB-08</strain>
    </source>
</reference>
<keyword evidence="1 2" id="KW-0732">Signal</keyword>
<name>A0ABX6VD43_9GAMM</name>
<evidence type="ECO:0000313" key="5">
    <source>
        <dbReference type="Proteomes" id="UP000316416"/>
    </source>
</evidence>
<feature type="domain" description="Outer membrane protein beta-barrel" evidence="3">
    <location>
        <begin position="9"/>
        <end position="207"/>
    </location>
</feature>
<dbReference type="InterPro" id="IPR027385">
    <property type="entry name" value="Beta-barrel_OMP"/>
</dbReference>
<dbReference type="InterPro" id="IPR011250">
    <property type="entry name" value="OMP/PagP_B-barrel"/>
</dbReference>
<gene>
    <name evidence="4" type="ORF">FM038_023000</name>
</gene>
<evidence type="ECO:0000259" key="3">
    <source>
        <dbReference type="Pfam" id="PF13505"/>
    </source>
</evidence>
<organism evidence="4 5">
    <name type="scientific">Shewanella eurypsychrophilus</name>
    <dbReference type="NCBI Taxonomy" id="2593656"/>
    <lineage>
        <taxon>Bacteria</taxon>
        <taxon>Pseudomonadati</taxon>
        <taxon>Pseudomonadota</taxon>
        <taxon>Gammaproteobacteria</taxon>
        <taxon>Alteromonadales</taxon>
        <taxon>Shewanellaceae</taxon>
        <taxon>Shewanella</taxon>
    </lineage>
</organism>
<dbReference type="Proteomes" id="UP000316416">
    <property type="component" value="Chromosome"/>
</dbReference>
<proteinExistence type="predicted"/>
<dbReference type="Pfam" id="PF13505">
    <property type="entry name" value="OMP_b-brl"/>
    <property type="match status" value="1"/>
</dbReference>
<feature type="chain" id="PRO_5045186880" evidence="2">
    <location>
        <begin position="23"/>
        <end position="207"/>
    </location>
</feature>
<dbReference type="EMBL" id="CP045503">
    <property type="protein sequence ID" value="QPG60619.1"/>
    <property type="molecule type" value="Genomic_DNA"/>
</dbReference>
<accession>A0ABX6VD43</accession>
<evidence type="ECO:0000256" key="1">
    <source>
        <dbReference type="ARBA" id="ARBA00022729"/>
    </source>
</evidence>
<dbReference type="Gene3D" id="2.40.160.20">
    <property type="match status" value="1"/>
</dbReference>
<protein>
    <submittedName>
        <fullName evidence="4">Porin family protein</fullName>
    </submittedName>
</protein>